<feature type="transmembrane region" description="Helical" evidence="3">
    <location>
        <begin position="12"/>
        <end position="29"/>
    </location>
</feature>
<feature type="compositionally biased region" description="Basic and acidic residues" evidence="2">
    <location>
        <begin position="877"/>
        <end position="892"/>
    </location>
</feature>
<feature type="transmembrane region" description="Helical" evidence="3">
    <location>
        <begin position="221"/>
        <end position="243"/>
    </location>
</feature>
<accession>A0A0P1GK17</accession>
<dbReference type="PANTHER" id="PTHR45615:SF40">
    <property type="entry name" value="MYOSIN HEAVY CHAIN, NON-MUSCLE"/>
    <property type="match status" value="1"/>
</dbReference>
<feature type="transmembrane region" description="Helical" evidence="3">
    <location>
        <begin position="41"/>
        <end position="58"/>
    </location>
</feature>
<keyword evidence="5" id="KW-1185">Reference proteome</keyword>
<evidence type="ECO:0000256" key="1">
    <source>
        <dbReference type="SAM" id="Coils"/>
    </source>
</evidence>
<dbReference type="PANTHER" id="PTHR45615">
    <property type="entry name" value="MYOSIN HEAVY CHAIN, NON-MUSCLE"/>
    <property type="match status" value="1"/>
</dbReference>
<gene>
    <name evidence="4" type="ORF">TRN7648_03935</name>
</gene>
<proteinExistence type="predicted"/>
<feature type="compositionally biased region" description="Low complexity" evidence="2">
    <location>
        <begin position="895"/>
        <end position="905"/>
    </location>
</feature>
<feature type="coiled-coil region" evidence="1">
    <location>
        <begin position="469"/>
        <end position="538"/>
    </location>
</feature>
<feature type="transmembrane region" description="Helical" evidence="3">
    <location>
        <begin position="250"/>
        <end position="268"/>
    </location>
</feature>
<name>A0A0P1GK17_9RHOB</name>
<sequence>MLKTLGLKKYSRIILGVIAVVFLGSIFLFPDRFGADPIEFIAKVGGLGTICVGAFFLGRRMLADQEMKTGTGGEGTMGWILVGAVTLSAVSFSTTMFGMADFASQQQGSGADALVSWFISLGSTFGVQIIMLYISLKLGEQLVRMRPTFDERIQGDDPFDASDRPARKTQGKWGTVQRLFLLIVVTGLIAVSLMVFLQISLRDLMDFFTALQDGSQEVSRWIGLLPLGLAFMLLVAVGVIKNVWDMSTSALLLGVYFVTLSISSLFSFDSYYKLFQDEEDIIQRRASIIQEVTSKMLIDANISLNAAAVGLLEDPQNAAALREVETALDGLQADRDEVVQTLLDRQAAGAEAARDQRATLTAELKRLNDEEAEEIALVTQNSTAGVGLSQQIRTLEPQIAALEAQRDQITASIQAKREEVTVLDARLECERTGFKGPPHCENASGIANPPDFDPATRPGTFSGRLFIAKNKAEGELQQLEAQLTSTTDELTTLAEEKQALELQLQLANAAVAQDADGNSEALNEIAKIRERFNTARQTLRDSFAQGSPVTETTAPVSLDQLTTLLGSFRNNPTNATFDAWSTECTAVRQSLVQAGSNLASSLNCQPARLDNLAQRGTDIEAAQQTFVDRACATAADPAETPSVAPPDLTDLRALTAQTRGCLNLANRGQEDVREMIAELTELESVYLSDESDIRRSVDDFFRGAGSAQAAMLGAVTVDMLILVVGFLAALSAHSSLYGNPLKPMPDEVKASICALARNFSGDGTVETGLRRFLRYIEVRRPQPGVRDWARREAWFRNTLNRRAVTEEDRELVSAIMTAIPLGNIREVPYYPPLGEEQPNEMEMREGISQSVIRIMTELAFQNGQPAPTNPEATSEESFAKQDARARAEEQKKIAALRQRMQARAQKNASGNTDAPPRQAPAQPQAPTQTDPPPPPRPQPQPQPQQTPKRYTMNYADPLDGPPRPKSKS</sequence>
<organism evidence="4 5">
    <name type="scientific">Tropicibacter naphthalenivorans</name>
    <dbReference type="NCBI Taxonomy" id="441103"/>
    <lineage>
        <taxon>Bacteria</taxon>
        <taxon>Pseudomonadati</taxon>
        <taxon>Pseudomonadota</taxon>
        <taxon>Alphaproteobacteria</taxon>
        <taxon>Rhodobacterales</taxon>
        <taxon>Roseobacteraceae</taxon>
        <taxon>Tropicibacter</taxon>
    </lineage>
</organism>
<evidence type="ECO:0000313" key="4">
    <source>
        <dbReference type="EMBL" id="CUH82371.1"/>
    </source>
</evidence>
<feature type="coiled-coil region" evidence="1">
    <location>
        <begin position="321"/>
        <end position="370"/>
    </location>
</feature>
<dbReference type="EMBL" id="CYSE01000012">
    <property type="protein sequence ID" value="CUH82371.1"/>
    <property type="molecule type" value="Genomic_DNA"/>
</dbReference>
<evidence type="ECO:0000256" key="2">
    <source>
        <dbReference type="SAM" id="MobiDB-lite"/>
    </source>
</evidence>
<keyword evidence="3" id="KW-0472">Membrane</keyword>
<dbReference type="GO" id="GO:0032982">
    <property type="term" value="C:myosin filament"/>
    <property type="evidence" value="ECO:0007669"/>
    <property type="project" value="TreeGrafter"/>
</dbReference>
<keyword evidence="3" id="KW-1133">Transmembrane helix</keyword>
<dbReference type="STRING" id="441103.TRN7648_03935"/>
<feature type="compositionally biased region" description="Low complexity" evidence="2">
    <location>
        <begin position="912"/>
        <end position="928"/>
    </location>
</feature>
<dbReference type="GO" id="GO:0016460">
    <property type="term" value="C:myosin II complex"/>
    <property type="evidence" value="ECO:0007669"/>
    <property type="project" value="TreeGrafter"/>
</dbReference>
<feature type="transmembrane region" description="Helical" evidence="3">
    <location>
        <begin position="114"/>
        <end position="136"/>
    </location>
</feature>
<evidence type="ECO:0000313" key="5">
    <source>
        <dbReference type="Proteomes" id="UP000054935"/>
    </source>
</evidence>
<feature type="transmembrane region" description="Helical" evidence="3">
    <location>
        <begin position="179"/>
        <end position="201"/>
    </location>
</feature>
<dbReference type="GO" id="GO:0005737">
    <property type="term" value="C:cytoplasm"/>
    <property type="evidence" value="ECO:0007669"/>
    <property type="project" value="TreeGrafter"/>
</dbReference>
<feature type="transmembrane region" description="Helical" evidence="3">
    <location>
        <begin position="79"/>
        <end position="102"/>
    </location>
</feature>
<reference evidence="4 5" key="1">
    <citation type="submission" date="2015-09" db="EMBL/GenBank/DDBJ databases">
        <authorList>
            <consortium name="Swine Surveillance"/>
        </authorList>
    </citation>
    <scope>NUCLEOTIDE SEQUENCE [LARGE SCALE GENOMIC DNA]</scope>
    <source>
        <strain evidence="4 5">CECT 7648</strain>
    </source>
</reference>
<dbReference type="GO" id="GO:0051015">
    <property type="term" value="F:actin filament binding"/>
    <property type="evidence" value="ECO:0007669"/>
    <property type="project" value="TreeGrafter"/>
</dbReference>
<dbReference type="Proteomes" id="UP000054935">
    <property type="component" value="Unassembled WGS sequence"/>
</dbReference>
<dbReference type="AlphaFoldDB" id="A0A0P1GK17"/>
<feature type="compositionally biased region" description="Pro residues" evidence="2">
    <location>
        <begin position="929"/>
        <end position="944"/>
    </location>
</feature>
<protein>
    <submittedName>
        <fullName evidence="4">Uncharacterized protein</fullName>
    </submittedName>
</protein>
<keyword evidence="1" id="KW-0175">Coiled coil</keyword>
<feature type="region of interest" description="Disordered" evidence="2">
    <location>
        <begin position="862"/>
        <end position="968"/>
    </location>
</feature>
<feature type="compositionally biased region" description="Polar residues" evidence="2">
    <location>
        <begin position="862"/>
        <end position="876"/>
    </location>
</feature>
<dbReference type="GO" id="GO:0000146">
    <property type="term" value="F:microfilament motor activity"/>
    <property type="evidence" value="ECO:0007669"/>
    <property type="project" value="TreeGrafter"/>
</dbReference>
<keyword evidence="3" id="KW-0812">Transmembrane</keyword>
<feature type="compositionally biased region" description="Pro residues" evidence="2">
    <location>
        <begin position="959"/>
        <end position="968"/>
    </location>
</feature>
<evidence type="ECO:0000256" key="3">
    <source>
        <dbReference type="SAM" id="Phobius"/>
    </source>
</evidence>